<accession>A0A382J7H0</accession>
<proteinExistence type="predicted"/>
<dbReference type="SUPFAM" id="SSF51735">
    <property type="entry name" value="NAD(P)-binding Rossmann-fold domains"/>
    <property type="match status" value="1"/>
</dbReference>
<gene>
    <name evidence="2" type="ORF">METZ01_LOCUS260349</name>
</gene>
<dbReference type="InterPro" id="IPR050177">
    <property type="entry name" value="Lipid_A_modif_metabolic_enz"/>
</dbReference>
<dbReference type="AlphaFoldDB" id="A0A382J7H0"/>
<dbReference type="Gene3D" id="3.90.25.10">
    <property type="entry name" value="UDP-galactose 4-epimerase, domain 1"/>
    <property type="match status" value="1"/>
</dbReference>
<dbReference type="PANTHER" id="PTHR43245">
    <property type="entry name" value="BIFUNCTIONAL POLYMYXIN RESISTANCE PROTEIN ARNA"/>
    <property type="match status" value="1"/>
</dbReference>
<dbReference type="Pfam" id="PF01370">
    <property type="entry name" value="Epimerase"/>
    <property type="match status" value="1"/>
</dbReference>
<dbReference type="InterPro" id="IPR036291">
    <property type="entry name" value="NAD(P)-bd_dom_sf"/>
</dbReference>
<dbReference type="InterPro" id="IPR001509">
    <property type="entry name" value="Epimerase_deHydtase"/>
</dbReference>
<feature type="domain" description="NAD-dependent epimerase/dehydratase" evidence="1">
    <location>
        <begin position="14"/>
        <end position="159"/>
    </location>
</feature>
<name>A0A382J7H0_9ZZZZ</name>
<protein>
    <recommendedName>
        <fullName evidence="1">NAD-dependent epimerase/dehydratase domain-containing protein</fullName>
    </recommendedName>
</protein>
<dbReference type="EMBL" id="UINC01072096">
    <property type="protein sequence ID" value="SVC07495.1"/>
    <property type="molecule type" value="Genomic_DNA"/>
</dbReference>
<dbReference type="Gene3D" id="3.40.50.720">
    <property type="entry name" value="NAD(P)-binding Rossmann-like Domain"/>
    <property type="match status" value="1"/>
</dbReference>
<evidence type="ECO:0000313" key="2">
    <source>
        <dbReference type="EMBL" id="SVC07495.1"/>
    </source>
</evidence>
<feature type="non-terminal residue" evidence="2">
    <location>
        <position position="1"/>
    </location>
</feature>
<sequence length="229" mass="26118">VPLSLINFYKSSTNNIESSLKVFKFSKQFSAPIVYASSSAIYGNLPLGNDHKEKFSITSPYAQDKLTVEHYAKVAFEIFNTSSVGLRLFNVYGPGQKSNSPYSAVIPIFINRMLKKLPVIINGGFQTRDFIYVQDVVNVILLSMKKIQKNKNFQIFNLCTGRSVKIDFLFKLIKKNIGVNPKIIRRKLDKFDPKKSSGTYKKISKYLNLKKYNFTKLENGLIKTIDSMK</sequence>
<organism evidence="2">
    <name type="scientific">marine metagenome</name>
    <dbReference type="NCBI Taxonomy" id="408172"/>
    <lineage>
        <taxon>unclassified sequences</taxon>
        <taxon>metagenomes</taxon>
        <taxon>ecological metagenomes</taxon>
    </lineage>
</organism>
<reference evidence="2" key="1">
    <citation type="submission" date="2018-05" db="EMBL/GenBank/DDBJ databases">
        <authorList>
            <person name="Lanie J.A."/>
            <person name="Ng W.-L."/>
            <person name="Kazmierczak K.M."/>
            <person name="Andrzejewski T.M."/>
            <person name="Davidsen T.M."/>
            <person name="Wayne K.J."/>
            <person name="Tettelin H."/>
            <person name="Glass J.I."/>
            <person name="Rusch D."/>
            <person name="Podicherti R."/>
            <person name="Tsui H.-C.T."/>
            <person name="Winkler M.E."/>
        </authorList>
    </citation>
    <scope>NUCLEOTIDE SEQUENCE</scope>
</reference>
<evidence type="ECO:0000259" key="1">
    <source>
        <dbReference type="Pfam" id="PF01370"/>
    </source>
</evidence>
<dbReference type="PANTHER" id="PTHR43245:SF13">
    <property type="entry name" value="UDP-D-APIOSE_UDP-D-XYLOSE SYNTHASE 2"/>
    <property type="match status" value="1"/>
</dbReference>